<evidence type="ECO:0000313" key="2">
    <source>
        <dbReference type="Proteomes" id="UP001428290"/>
    </source>
</evidence>
<comment type="caution">
    <text evidence="1">The sequence shown here is derived from an EMBL/GenBank/DDBJ whole genome shotgun (WGS) entry which is preliminary data.</text>
</comment>
<dbReference type="EMBL" id="BAABRU010000010">
    <property type="protein sequence ID" value="GAA5529179.1"/>
    <property type="molecule type" value="Genomic_DNA"/>
</dbReference>
<accession>A0ABP9X1D3</accession>
<dbReference type="RefSeq" id="WP_345722790.1">
    <property type="nucleotide sequence ID" value="NZ_BAABRU010000010.1"/>
</dbReference>
<keyword evidence="2" id="KW-1185">Reference proteome</keyword>
<dbReference type="Gene3D" id="3.30.460.10">
    <property type="entry name" value="Beta Polymerase, domain 2"/>
    <property type="match status" value="1"/>
</dbReference>
<proteinExistence type="predicted"/>
<dbReference type="Proteomes" id="UP001428290">
    <property type="component" value="Unassembled WGS sequence"/>
</dbReference>
<gene>
    <name evidence="1" type="ORF">Hgul01_02985</name>
</gene>
<sequence>MPTPTQLLARLDAIGQALAASSHGLALIGLGSVGLERERLDQWSDLDFFAIVEPGTKPLFMHDLSWLAAIQPISYAFQNTVDGYKLLYSDQIFCEFAIFEPAELPNIPFAPGQIIWKAPHVEAAIALPQLAMPATNQHQPEWLLGEALTCLYVGLCRYQRGEWLSAQRFIQHFAVDRVLELLNYLPAFNLPAGDAFANERRIEQRLPALKPLLAQWVQGYQASPASALAIVAFLAQHTQVDPTMHMLIERLANEAL</sequence>
<dbReference type="InterPro" id="IPR043519">
    <property type="entry name" value="NT_sf"/>
</dbReference>
<evidence type="ECO:0000313" key="1">
    <source>
        <dbReference type="EMBL" id="GAA5529179.1"/>
    </source>
</evidence>
<organism evidence="1 2">
    <name type="scientific">Herpetosiphon gulosus</name>
    <dbReference type="NCBI Taxonomy" id="1973496"/>
    <lineage>
        <taxon>Bacteria</taxon>
        <taxon>Bacillati</taxon>
        <taxon>Chloroflexota</taxon>
        <taxon>Chloroflexia</taxon>
        <taxon>Herpetosiphonales</taxon>
        <taxon>Herpetosiphonaceae</taxon>
        <taxon>Herpetosiphon</taxon>
    </lineage>
</organism>
<name>A0ABP9X1D3_9CHLR</name>
<reference evidence="1 2" key="1">
    <citation type="submission" date="2024-02" db="EMBL/GenBank/DDBJ databases">
        <title>Herpetosiphon gulosus NBRC 112829.</title>
        <authorList>
            <person name="Ichikawa N."/>
            <person name="Katano-Makiyama Y."/>
            <person name="Hidaka K."/>
        </authorList>
    </citation>
    <scope>NUCLEOTIDE SEQUENCE [LARGE SCALE GENOMIC DNA]</scope>
    <source>
        <strain evidence="1 2">NBRC 112829</strain>
    </source>
</reference>
<protein>
    <submittedName>
        <fullName evidence="1">Uncharacterized protein</fullName>
    </submittedName>
</protein>